<accession>A0A428SCU1</accession>
<dbReference type="Pfam" id="PF00389">
    <property type="entry name" value="2-Hacid_dh"/>
    <property type="match status" value="1"/>
</dbReference>
<dbReference type="SUPFAM" id="SSF52283">
    <property type="entry name" value="Formate/glycerate dehydrogenase catalytic domain-like"/>
    <property type="match status" value="1"/>
</dbReference>
<dbReference type="GO" id="GO:0016618">
    <property type="term" value="F:hydroxypyruvate reductase [NAD(P)H] activity"/>
    <property type="evidence" value="ECO:0007669"/>
    <property type="project" value="TreeGrafter"/>
</dbReference>
<dbReference type="PANTHER" id="PTHR10996:SF264">
    <property type="entry name" value="HYPOTHETICAL D-ISOMER SPECIFIC 2-HYDROXYACID DEHYDROGENASE (EUROFUNG)"/>
    <property type="match status" value="1"/>
</dbReference>
<dbReference type="InterPro" id="IPR036291">
    <property type="entry name" value="NAD(P)-bd_dom_sf"/>
</dbReference>
<dbReference type="PROSITE" id="PS00670">
    <property type="entry name" value="D_2_HYDROXYACID_DH_2"/>
    <property type="match status" value="1"/>
</dbReference>
<protein>
    <recommendedName>
        <fullName evidence="7">D-3-phosphoglycerate dehydrogenase</fullName>
    </recommendedName>
</protein>
<dbReference type="Gene3D" id="3.40.50.720">
    <property type="entry name" value="NAD(P)-binding Rossmann-like Domain"/>
    <property type="match status" value="2"/>
</dbReference>
<evidence type="ECO:0000313" key="6">
    <source>
        <dbReference type="Proteomes" id="UP000287972"/>
    </source>
</evidence>
<name>A0A428SCU1_9HYPO</name>
<dbReference type="InterPro" id="IPR029753">
    <property type="entry name" value="D-isomer_DH_CS"/>
</dbReference>
<dbReference type="GO" id="GO:0030267">
    <property type="term" value="F:glyoxylate reductase (NADPH) activity"/>
    <property type="evidence" value="ECO:0007669"/>
    <property type="project" value="TreeGrafter"/>
</dbReference>
<feature type="domain" description="D-isomer specific 2-hydroxyacid dehydrogenase NAD-binding" evidence="4">
    <location>
        <begin position="119"/>
        <end position="297"/>
    </location>
</feature>
<gene>
    <name evidence="5" type="ORF">CEP51_002169</name>
</gene>
<dbReference type="InterPro" id="IPR029752">
    <property type="entry name" value="D-isomer_DH_CS1"/>
</dbReference>
<reference evidence="5 6" key="1">
    <citation type="submission" date="2017-06" db="EMBL/GenBank/DDBJ databases">
        <title>Comparative genomic analysis of Ambrosia Fusariam Clade fungi.</title>
        <authorList>
            <person name="Stajich J.E."/>
            <person name="Carrillo J."/>
            <person name="Kijimoto T."/>
            <person name="Eskalen A."/>
            <person name="O'Donnell K."/>
            <person name="Kasson M."/>
        </authorList>
    </citation>
    <scope>NUCLEOTIDE SEQUENCE [LARGE SCALE GENOMIC DNA]</scope>
    <source>
        <strain evidence="5 6">NRRL62606</strain>
    </source>
</reference>
<evidence type="ECO:0000313" key="5">
    <source>
        <dbReference type="EMBL" id="RSL87590.1"/>
    </source>
</evidence>
<evidence type="ECO:0000259" key="4">
    <source>
        <dbReference type="Pfam" id="PF02826"/>
    </source>
</evidence>
<keyword evidence="6" id="KW-1185">Reference proteome</keyword>
<sequence>MAPGLVSDSRPDSLPAGKPTLYLLDNFHPQVLAYCQENFNAITVDHPLHSQWRENARYLLVRSSRLTAKDIDSCPNLVAIGKQGVGIDKIDAEACAARGIKIFNTPGVNARAVAELVLTLATASARQVGSIVAKQSLGILVPKEKCSGLILHRKTIGILGMGNIGKCVANIFRGAFEADVIAYDPFLPANAWADITHKRAQSVEEVLEASDVITVHMPLTPQTRDLIGYTEMQKMKRTTIVINTARGGIVNEADLRRALAEGLIWGAGLDCHEQEPPSHEKYHSLWDLGVVSTPHIGAATAETQMQTGMAAATYLLEFALSRATLDARYTHRLAHALAEQSSIKYENSTVAMIVDKERSSSSVIPTSTIIKNTFPTHHSIISQC</sequence>
<dbReference type="GO" id="GO:0051287">
    <property type="term" value="F:NAD binding"/>
    <property type="evidence" value="ECO:0007669"/>
    <property type="project" value="InterPro"/>
</dbReference>
<dbReference type="PROSITE" id="PS00065">
    <property type="entry name" value="D_2_HYDROXYACID_DH_1"/>
    <property type="match status" value="1"/>
</dbReference>
<dbReference type="InterPro" id="IPR006139">
    <property type="entry name" value="D-isomer_2_OHA_DH_cat_dom"/>
</dbReference>
<dbReference type="Proteomes" id="UP000287972">
    <property type="component" value="Unassembled WGS sequence"/>
</dbReference>
<keyword evidence="1 2" id="KW-0560">Oxidoreductase</keyword>
<dbReference type="SUPFAM" id="SSF51735">
    <property type="entry name" value="NAD(P)-binding Rossmann-fold domains"/>
    <property type="match status" value="1"/>
</dbReference>
<evidence type="ECO:0000256" key="1">
    <source>
        <dbReference type="ARBA" id="ARBA00023002"/>
    </source>
</evidence>
<dbReference type="AlphaFoldDB" id="A0A428SCU1"/>
<dbReference type="Pfam" id="PF02826">
    <property type="entry name" value="2-Hacid_dh_C"/>
    <property type="match status" value="1"/>
</dbReference>
<dbReference type="InterPro" id="IPR006140">
    <property type="entry name" value="D-isomer_DH_NAD-bd"/>
</dbReference>
<dbReference type="InterPro" id="IPR050223">
    <property type="entry name" value="D-isomer_2-hydroxyacid_DH"/>
</dbReference>
<evidence type="ECO:0000259" key="3">
    <source>
        <dbReference type="Pfam" id="PF00389"/>
    </source>
</evidence>
<comment type="similarity">
    <text evidence="2">Belongs to the D-isomer specific 2-hydroxyacid dehydrogenase family.</text>
</comment>
<evidence type="ECO:0008006" key="7">
    <source>
        <dbReference type="Google" id="ProtNLM"/>
    </source>
</evidence>
<dbReference type="GO" id="GO:0005829">
    <property type="term" value="C:cytosol"/>
    <property type="evidence" value="ECO:0007669"/>
    <property type="project" value="TreeGrafter"/>
</dbReference>
<organism evidence="5 6">
    <name type="scientific">Fusarium floridanum</name>
    <dbReference type="NCBI Taxonomy" id="1325733"/>
    <lineage>
        <taxon>Eukaryota</taxon>
        <taxon>Fungi</taxon>
        <taxon>Dikarya</taxon>
        <taxon>Ascomycota</taxon>
        <taxon>Pezizomycotina</taxon>
        <taxon>Sordariomycetes</taxon>
        <taxon>Hypocreomycetidae</taxon>
        <taxon>Hypocreales</taxon>
        <taxon>Nectriaceae</taxon>
        <taxon>Fusarium</taxon>
        <taxon>Fusarium solani species complex</taxon>
    </lineage>
</organism>
<feature type="domain" description="D-isomer specific 2-hydroxyacid dehydrogenase catalytic" evidence="3">
    <location>
        <begin position="23"/>
        <end position="319"/>
    </location>
</feature>
<comment type="caution">
    <text evidence="5">The sequence shown here is derived from an EMBL/GenBank/DDBJ whole genome shotgun (WGS) entry which is preliminary data.</text>
</comment>
<dbReference type="PANTHER" id="PTHR10996">
    <property type="entry name" value="2-HYDROXYACID DEHYDROGENASE-RELATED"/>
    <property type="match status" value="1"/>
</dbReference>
<evidence type="ECO:0000256" key="2">
    <source>
        <dbReference type="RuleBase" id="RU003719"/>
    </source>
</evidence>
<dbReference type="EMBL" id="NKCL01000030">
    <property type="protein sequence ID" value="RSL87590.1"/>
    <property type="molecule type" value="Genomic_DNA"/>
</dbReference>
<proteinExistence type="inferred from homology"/>
<dbReference type="PROSITE" id="PS00671">
    <property type="entry name" value="D_2_HYDROXYACID_DH_3"/>
    <property type="match status" value="1"/>
</dbReference>